<keyword evidence="2" id="KW-1185">Reference proteome</keyword>
<proteinExistence type="predicted"/>
<evidence type="ECO:0000313" key="1">
    <source>
        <dbReference type="EMBL" id="MDT0557560.1"/>
    </source>
</evidence>
<dbReference type="EMBL" id="JAVRIA010000001">
    <property type="protein sequence ID" value="MDT0557560.1"/>
    <property type="molecule type" value="Genomic_DNA"/>
</dbReference>
<dbReference type="Proteomes" id="UP001259492">
    <property type="component" value="Unassembled WGS sequence"/>
</dbReference>
<organism evidence="1 2">
    <name type="scientific">Microcosmobacter mediterraneus</name>
    <dbReference type="NCBI Taxonomy" id="3075607"/>
    <lineage>
        <taxon>Bacteria</taxon>
        <taxon>Pseudomonadati</taxon>
        <taxon>Bacteroidota</taxon>
        <taxon>Flavobacteriia</taxon>
        <taxon>Flavobacteriales</taxon>
        <taxon>Flavobacteriaceae</taxon>
        <taxon>Microcosmobacter</taxon>
    </lineage>
</organism>
<protein>
    <submittedName>
        <fullName evidence="1">DUF6503 family protein</fullName>
    </submittedName>
</protein>
<sequence length="263" mass="30474">MRRVLSLFSLLLVITSCKDKPVQSPVDYKEEPAEITTSIYPETISKIMKAHGGLDAWTKANTLVFAMENPEGIETTTTDLKSRKSLIETEAFKIGFDGTNVWLDQDTEVYKGNPKFYYNLMFYFYAMPFVLADDGITYTETEPLVFEGKSYPGINISYGEGVGESPDDEYVLYYNPETYKMEWLGYTVTYFSKEKSKDWHFIKYHEWETLQGLKLPKTLQWYNNDGFEIKDMRNAAEFINTSVNVNANDDMFYAKPERAKIIE</sequence>
<dbReference type="InterPro" id="IPR045444">
    <property type="entry name" value="DUF6503"/>
</dbReference>
<accession>A0ABU2YK12</accession>
<dbReference type="RefSeq" id="WP_311426323.1">
    <property type="nucleotide sequence ID" value="NZ_JAVRIA010000001.1"/>
</dbReference>
<name>A0ABU2YK12_9FLAO</name>
<reference evidence="1 2" key="1">
    <citation type="submission" date="2023-09" db="EMBL/GenBank/DDBJ databases">
        <authorList>
            <person name="Rey-Velasco X."/>
        </authorList>
    </citation>
    <scope>NUCLEOTIDE SEQUENCE [LARGE SCALE GENOMIC DNA]</scope>
    <source>
        <strain evidence="1 2">W332</strain>
    </source>
</reference>
<comment type="caution">
    <text evidence="1">The sequence shown here is derived from an EMBL/GenBank/DDBJ whole genome shotgun (WGS) entry which is preliminary data.</text>
</comment>
<dbReference type="Pfam" id="PF20113">
    <property type="entry name" value="DUF6503"/>
    <property type="match status" value="1"/>
</dbReference>
<evidence type="ECO:0000313" key="2">
    <source>
        <dbReference type="Proteomes" id="UP001259492"/>
    </source>
</evidence>
<dbReference type="PROSITE" id="PS51257">
    <property type="entry name" value="PROKAR_LIPOPROTEIN"/>
    <property type="match status" value="1"/>
</dbReference>
<gene>
    <name evidence="1" type="ORF">RM697_02795</name>
</gene>